<keyword evidence="6" id="KW-0131">Cell cycle</keyword>
<keyword evidence="3" id="KW-0963">Cytoplasm</keyword>
<name>A0A644XMD8_9ZZZZ</name>
<evidence type="ECO:0000256" key="8">
    <source>
        <dbReference type="SAM" id="MobiDB-lite"/>
    </source>
</evidence>
<dbReference type="GO" id="GO:0051301">
    <property type="term" value="P:cell division"/>
    <property type="evidence" value="ECO:0007669"/>
    <property type="project" value="UniProtKB-KW"/>
</dbReference>
<dbReference type="PANTHER" id="PTHR35794:SF2">
    <property type="entry name" value="CELL DIVISION PROTEIN DIVIVA"/>
    <property type="match status" value="1"/>
</dbReference>
<comment type="caution">
    <text evidence="9">The sequence shown here is derived from an EMBL/GenBank/DDBJ whole genome shotgun (WGS) entry which is preliminary data.</text>
</comment>
<sequence>MKPASPVDAEGVFALLTPQEVSGHAFTKAVMGGYNMAMVDEFLDELTDDYTALYKENAALKAKMKVLVEKVEDYRATEDSMRATLLTAQKMADSIVREAEAKRDQLLRDAEVQAQEKIGALRREAEEAQDRLRMGQREMASFAEKVRAVCQQEIQFLDQLPQAPVDAPAAPEPGVPAKEIETKILNSFRQEAPAAVAAFAPESGPVQTVEVQPGAVQPAPESSPRQEKQPSQPPAESEHSDEFPYPEGNPFVPMADEPTRKIELDELKFGRNYNRPNESR</sequence>
<accession>A0A644XMD8</accession>
<evidence type="ECO:0000256" key="3">
    <source>
        <dbReference type="ARBA" id="ARBA00022490"/>
    </source>
</evidence>
<dbReference type="GO" id="GO:0005737">
    <property type="term" value="C:cytoplasm"/>
    <property type="evidence" value="ECO:0007669"/>
    <property type="project" value="UniProtKB-SubCell"/>
</dbReference>
<organism evidence="9">
    <name type="scientific">bioreactor metagenome</name>
    <dbReference type="NCBI Taxonomy" id="1076179"/>
    <lineage>
        <taxon>unclassified sequences</taxon>
        <taxon>metagenomes</taxon>
        <taxon>ecological metagenomes</taxon>
    </lineage>
</organism>
<comment type="subcellular location">
    <subcellularLocation>
        <location evidence="1">Cytoplasm</location>
    </subcellularLocation>
</comment>
<dbReference type="PANTHER" id="PTHR35794">
    <property type="entry name" value="CELL DIVISION PROTEIN DIVIVA"/>
    <property type="match status" value="1"/>
</dbReference>
<gene>
    <name evidence="9" type="primary">gpsB_1</name>
    <name evidence="9" type="ORF">SDC9_63703</name>
</gene>
<comment type="similarity">
    <text evidence="2">Belongs to the DivIVA family.</text>
</comment>
<evidence type="ECO:0000256" key="6">
    <source>
        <dbReference type="ARBA" id="ARBA00023306"/>
    </source>
</evidence>
<dbReference type="InterPro" id="IPR019933">
    <property type="entry name" value="DivIVA_domain"/>
</dbReference>
<dbReference type="Gene3D" id="6.10.250.660">
    <property type="match status" value="1"/>
</dbReference>
<feature type="coiled-coil region" evidence="7">
    <location>
        <begin position="43"/>
        <end position="145"/>
    </location>
</feature>
<reference evidence="9" key="1">
    <citation type="submission" date="2019-08" db="EMBL/GenBank/DDBJ databases">
        <authorList>
            <person name="Kucharzyk K."/>
            <person name="Murdoch R.W."/>
            <person name="Higgins S."/>
            <person name="Loffler F."/>
        </authorList>
    </citation>
    <scope>NUCLEOTIDE SEQUENCE</scope>
</reference>
<dbReference type="AlphaFoldDB" id="A0A644XMD8"/>
<evidence type="ECO:0000256" key="4">
    <source>
        <dbReference type="ARBA" id="ARBA00022618"/>
    </source>
</evidence>
<proteinExistence type="inferred from homology"/>
<dbReference type="Gene3D" id="1.20.5.620">
    <property type="entry name" value="F1F0 ATP synthase subunit B, membrane domain"/>
    <property type="match status" value="1"/>
</dbReference>
<dbReference type="InterPro" id="IPR007793">
    <property type="entry name" value="DivIVA_fam"/>
</dbReference>
<dbReference type="NCBIfam" id="TIGR03544">
    <property type="entry name" value="DivI1A_domain"/>
    <property type="match status" value="1"/>
</dbReference>
<feature type="region of interest" description="Disordered" evidence="8">
    <location>
        <begin position="205"/>
        <end position="280"/>
    </location>
</feature>
<dbReference type="EMBL" id="VSSQ01002772">
    <property type="protein sequence ID" value="MPM17315.1"/>
    <property type="molecule type" value="Genomic_DNA"/>
</dbReference>
<dbReference type="Pfam" id="PF05103">
    <property type="entry name" value="DivIVA"/>
    <property type="match status" value="1"/>
</dbReference>
<protein>
    <submittedName>
        <fullName evidence="9">Cell cycle protein GpsB</fullName>
    </submittedName>
</protein>
<evidence type="ECO:0000313" key="9">
    <source>
        <dbReference type="EMBL" id="MPM17315.1"/>
    </source>
</evidence>
<keyword evidence="5 7" id="KW-0175">Coiled coil</keyword>
<evidence type="ECO:0000256" key="1">
    <source>
        <dbReference type="ARBA" id="ARBA00004496"/>
    </source>
</evidence>
<evidence type="ECO:0000256" key="2">
    <source>
        <dbReference type="ARBA" id="ARBA00009008"/>
    </source>
</evidence>
<evidence type="ECO:0000256" key="7">
    <source>
        <dbReference type="SAM" id="Coils"/>
    </source>
</evidence>
<keyword evidence="4" id="KW-0132">Cell division</keyword>
<evidence type="ECO:0000256" key="5">
    <source>
        <dbReference type="ARBA" id="ARBA00023054"/>
    </source>
</evidence>
<feature type="compositionally biased region" description="Basic and acidic residues" evidence="8">
    <location>
        <begin position="257"/>
        <end position="269"/>
    </location>
</feature>